<feature type="transmembrane region" description="Helical" evidence="2">
    <location>
        <begin position="72"/>
        <end position="90"/>
    </location>
</feature>
<proteinExistence type="predicted"/>
<name>A0A9P8VVM4_9HYPO</name>
<dbReference type="Proteomes" id="UP000777438">
    <property type="component" value="Unassembled WGS sequence"/>
</dbReference>
<dbReference type="EMBL" id="JAGPYM010000027">
    <property type="protein sequence ID" value="KAH6880084.1"/>
    <property type="molecule type" value="Genomic_DNA"/>
</dbReference>
<keyword evidence="2" id="KW-1133">Transmembrane helix</keyword>
<gene>
    <name evidence="3" type="ORF">B0T10DRAFT_464201</name>
</gene>
<evidence type="ECO:0000313" key="3">
    <source>
        <dbReference type="EMBL" id="KAH6880084.1"/>
    </source>
</evidence>
<sequence>MRFSPNEAQIKVRRVAVSQHQQRQRRSAKLQPHHAVRQDRYRPIQRNSSLPSLCLVLVLPLRIKDSSRRKDYLNSVTVIPIITILLLLLLKDLSLLSPCPISTRSNQGAPPHSSLLHPNQPPVTSQAQPSSLPQP</sequence>
<keyword evidence="2" id="KW-0812">Transmembrane</keyword>
<feature type="region of interest" description="Disordered" evidence="1">
    <location>
        <begin position="100"/>
        <end position="135"/>
    </location>
</feature>
<reference evidence="3 4" key="1">
    <citation type="journal article" date="2021" name="Nat. Commun.">
        <title>Genetic determinants of endophytism in the Arabidopsis root mycobiome.</title>
        <authorList>
            <person name="Mesny F."/>
            <person name="Miyauchi S."/>
            <person name="Thiergart T."/>
            <person name="Pickel B."/>
            <person name="Atanasova L."/>
            <person name="Karlsson M."/>
            <person name="Huettel B."/>
            <person name="Barry K.W."/>
            <person name="Haridas S."/>
            <person name="Chen C."/>
            <person name="Bauer D."/>
            <person name="Andreopoulos W."/>
            <person name="Pangilinan J."/>
            <person name="LaButti K."/>
            <person name="Riley R."/>
            <person name="Lipzen A."/>
            <person name="Clum A."/>
            <person name="Drula E."/>
            <person name="Henrissat B."/>
            <person name="Kohler A."/>
            <person name="Grigoriev I.V."/>
            <person name="Martin F.M."/>
            <person name="Hacquard S."/>
        </authorList>
    </citation>
    <scope>NUCLEOTIDE SEQUENCE [LARGE SCALE GENOMIC DNA]</scope>
    <source>
        <strain evidence="3 4">MPI-CAGE-CH-0241</strain>
    </source>
</reference>
<evidence type="ECO:0000256" key="1">
    <source>
        <dbReference type="SAM" id="MobiDB-lite"/>
    </source>
</evidence>
<dbReference type="AlphaFoldDB" id="A0A9P8VVM4"/>
<comment type="caution">
    <text evidence="3">The sequence shown here is derived from an EMBL/GenBank/DDBJ whole genome shotgun (WGS) entry which is preliminary data.</text>
</comment>
<evidence type="ECO:0000256" key="2">
    <source>
        <dbReference type="SAM" id="Phobius"/>
    </source>
</evidence>
<keyword evidence="4" id="KW-1185">Reference proteome</keyword>
<accession>A0A9P8VVM4</accession>
<protein>
    <submittedName>
        <fullName evidence="3">Uncharacterized protein</fullName>
    </submittedName>
</protein>
<feature type="compositionally biased region" description="Basic residues" evidence="1">
    <location>
        <begin position="22"/>
        <end position="35"/>
    </location>
</feature>
<organism evidence="3 4">
    <name type="scientific">Thelonectria olida</name>
    <dbReference type="NCBI Taxonomy" id="1576542"/>
    <lineage>
        <taxon>Eukaryota</taxon>
        <taxon>Fungi</taxon>
        <taxon>Dikarya</taxon>
        <taxon>Ascomycota</taxon>
        <taxon>Pezizomycotina</taxon>
        <taxon>Sordariomycetes</taxon>
        <taxon>Hypocreomycetidae</taxon>
        <taxon>Hypocreales</taxon>
        <taxon>Nectriaceae</taxon>
        <taxon>Thelonectria</taxon>
    </lineage>
</organism>
<feature type="region of interest" description="Disordered" evidence="1">
    <location>
        <begin position="14"/>
        <end position="43"/>
    </location>
</feature>
<feature type="compositionally biased region" description="Polar residues" evidence="1">
    <location>
        <begin position="122"/>
        <end position="135"/>
    </location>
</feature>
<evidence type="ECO:0000313" key="4">
    <source>
        <dbReference type="Proteomes" id="UP000777438"/>
    </source>
</evidence>
<keyword evidence="2" id="KW-0472">Membrane</keyword>